<dbReference type="Pfam" id="PF13580">
    <property type="entry name" value="SIS_2"/>
    <property type="match status" value="1"/>
</dbReference>
<feature type="domain" description="SIS" evidence="1">
    <location>
        <begin position="56"/>
        <end position="216"/>
    </location>
</feature>
<dbReference type="SUPFAM" id="SSF53697">
    <property type="entry name" value="SIS domain"/>
    <property type="match status" value="1"/>
</dbReference>
<dbReference type="AlphaFoldDB" id="A0A831WZG1"/>
<dbReference type="PROSITE" id="PS51464">
    <property type="entry name" value="SIS"/>
    <property type="match status" value="1"/>
</dbReference>
<evidence type="ECO:0000259" key="1">
    <source>
        <dbReference type="PROSITE" id="PS51464"/>
    </source>
</evidence>
<dbReference type="GO" id="GO:1901135">
    <property type="term" value="P:carbohydrate derivative metabolic process"/>
    <property type="evidence" value="ECO:0007669"/>
    <property type="project" value="InterPro"/>
</dbReference>
<dbReference type="InterPro" id="IPR050099">
    <property type="entry name" value="SIS_GmhA/DiaA_subfam"/>
</dbReference>
<organism evidence="2">
    <name type="scientific">Thermorudis peleae</name>
    <dbReference type="NCBI Taxonomy" id="1382356"/>
    <lineage>
        <taxon>Bacteria</taxon>
        <taxon>Pseudomonadati</taxon>
        <taxon>Thermomicrobiota</taxon>
        <taxon>Thermomicrobia</taxon>
        <taxon>Thermomicrobia incertae sedis</taxon>
        <taxon>Thermorudis</taxon>
    </lineage>
</organism>
<gene>
    <name evidence="2" type="ORF">ENP34_03395</name>
</gene>
<dbReference type="Gene3D" id="3.40.50.10490">
    <property type="entry name" value="Glucose-6-phosphate isomerase like protein, domain 1"/>
    <property type="match status" value="1"/>
</dbReference>
<accession>A0A831WZG1</accession>
<comment type="caution">
    <text evidence="2">The sequence shown here is derived from an EMBL/GenBank/DDBJ whole genome shotgun (WGS) entry which is preliminary data.</text>
</comment>
<protein>
    <submittedName>
        <fullName evidence="2">SIS domain-containing protein</fullName>
    </submittedName>
</protein>
<evidence type="ECO:0000313" key="2">
    <source>
        <dbReference type="EMBL" id="HEG90474.1"/>
    </source>
</evidence>
<dbReference type="CDD" id="cd05006">
    <property type="entry name" value="SIS_GmhA"/>
    <property type="match status" value="1"/>
</dbReference>
<dbReference type="PANTHER" id="PTHR30390">
    <property type="entry name" value="SEDOHEPTULOSE 7-PHOSPHATE ISOMERASE / DNAA INITIATOR-ASSOCIATING FACTOR FOR REPLICATION INITIATION"/>
    <property type="match status" value="1"/>
</dbReference>
<reference evidence="2" key="1">
    <citation type="journal article" date="2020" name="mSystems">
        <title>Genome- and Community-Level Interaction Insights into Carbon Utilization and Element Cycling Functions of Hydrothermarchaeota in Hydrothermal Sediment.</title>
        <authorList>
            <person name="Zhou Z."/>
            <person name="Liu Y."/>
            <person name="Xu W."/>
            <person name="Pan J."/>
            <person name="Luo Z.H."/>
            <person name="Li M."/>
        </authorList>
    </citation>
    <scope>NUCLEOTIDE SEQUENCE [LARGE SCALE GENOMIC DNA]</scope>
    <source>
        <strain evidence="2">SpSt-210</strain>
    </source>
</reference>
<dbReference type="GO" id="GO:0097367">
    <property type="term" value="F:carbohydrate derivative binding"/>
    <property type="evidence" value="ECO:0007669"/>
    <property type="project" value="InterPro"/>
</dbReference>
<sequence>MKRNPFAVSPTPSKNGRCTYAATVAQAIESRRALLDRALAQLAERPGVLALIAAWLVDTLRRGNKVLIAGNGGSAAEAQHFAAELVGRFKRERAPYPVLAITTDTAILTAVSNDYGYDHVFARQVTALAGPGDLLMLFSTSGESRNVLAAAEAGRNRGAAVIAFTGQRRSRLERFADLTARLPASDTTLIQELHTIVTHILCELVESELEASRGGE</sequence>
<dbReference type="InterPro" id="IPR035461">
    <property type="entry name" value="GmhA/DiaA"/>
</dbReference>
<dbReference type="InterPro" id="IPR001347">
    <property type="entry name" value="SIS_dom"/>
</dbReference>
<proteinExistence type="predicted"/>
<name>A0A831WZG1_9BACT</name>
<dbReference type="InterPro" id="IPR046348">
    <property type="entry name" value="SIS_dom_sf"/>
</dbReference>
<dbReference type="EMBL" id="DSIY01000075">
    <property type="protein sequence ID" value="HEG90474.1"/>
    <property type="molecule type" value="Genomic_DNA"/>
</dbReference>
<dbReference type="PANTHER" id="PTHR30390:SF6">
    <property type="entry name" value="DNAA INITIATOR-ASSOCIATING PROTEIN DIAA"/>
    <property type="match status" value="1"/>
</dbReference>